<dbReference type="OrthoDB" id="350602at2"/>
<dbReference type="Gene3D" id="1.20.58.80">
    <property type="entry name" value="Phosphotransferase system, lactose/cellobiose-type IIA subunit"/>
    <property type="match status" value="1"/>
</dbReference>
<keyword evidence="1" id="KW-0813">Transport</keyword>
<keyword evidence="6" id="KW-0460">Magnesium</keyword>
<dbReference type="GO" id="GO:0009401">
    <property type="term" value="P:phosphoenolpyruvate-dependent sugar phosphotransferase system"/>
    <property type="evidence" value="ECO:0007669"/>
    <property type="project" value="UniProtKB-KW"/>
</dbReference>
<keyword evidence="6" id="KW-0479">Metal-binding</keyword>
<keyword evidence="9" id="KW-1185">Reference proteome</keyword>
<dbReference type="InterPro" id="IPR003188">
    <property type="entry name" value="PTS_IIA_lac/cel"/>
</dbReference>
<evidence type="ECO:0000313" key="8">
    <source>
        <dbReference type="EMBL" id="SEP14879.1"/>
    </source>
</evidence>
<dbReference type="PROSITE" id="PS51095">
    <property type="entry name" value="PTS_EIIA_TYPE_3"/>
    <property type="match status" value="1"/>
</dbReference>
<protein>
    <submittedName>
        <fullName evidence="8">PTS system, cellobiose-specific IIA component</fullName>
    </submittedName>
</protein>
<dbReference type="Proteomes" id="UP000198847">
    <property type="component" value="Unassembled WGS sequence"/>
</dbReference>
<accession>A0A1H8VHL8</accession>
<dbReference type="PIRSF" id="PIRSF000699">
    <property type="entry name" value="PTS_IILac_III"/>
    <property type="match status" value="1"/>
</dbReference>
<evidence type="ECO:0000256" key="7">
    <source>
        <dbReference type="PROSITE-ProRule" id="PRU00418"/>
    </source>
</evidence>
<keyword evidence="2" id="KW-0762">Sugar transport</keyword>
<evidence type="ECO:0000256" key="6">
    <source>
        <dbReference type="PIRSR" id="PIRSR000699-2"/>
    </source>
</evidence>
<dbReference type="RefSeq" id="WP_091746923.1">
    <property type="nucleotide sequence ID" value="NZ_FODY01000011.1"/>
</dbReference>
<dbReference type="GO" id="GO:0046872">
    <property type="term" value="F:metal ion binding"/>
    <property type="evidence" value="ECO:0007669"/>
    <property type="project" value="UniProtKB-KW"/>
</dbReference>
<dbReference type="AlphaFoldDB" id="A0A1H8VHL8"/>
<organism evidence="8 9">
    <name type="scientific">Propionispora vibrioides</name>
    <dbReference type="NCBI Taxonomy" id="112903"/>
    <lineage>
        <taxon>Bacteria</taxon>
        <taxon>Bacillati</taxon>
        <taxon>Bacillota</taxon>
        <taxon>Negativicutes</taxon>
        <taxon>Selenomonadales</taxon>
        <taxon>Sporomusaceae</taxon>
        <taxon>Propionispora</taxon>
    </lineage>
</organism>
<evidence type="ECO:0000256" key="4">
    <source>
        <dbReference type="ARBA" id="ARBA00022683"/>
    </source>
</evidence>
<dbReference type="PANTHER" id="PTHR34382:SF7">
    <property type="entry name" value="PTS SYSTEM N,N'-DIACETYLCHITOBIOSE-SPECIFIC EIIA COMPONENT"/>
    <property type="match status" value="1"/>
</dbReference>
<dbReference type="GO" id="GO:0016740">
    <property type="term" value="F:transferase activity"/>
    <property type="evidence" value="ECO:0007669"/>
    <property type="project" value="UniProtKB-KW"/>
</dbReference>
<gene>
    <name evidence="8" type="ORF">SAMN04490178_11196</name>
</gene>
<keyword evidence="4" id="KW-0598">Phosphotransferase system</keyword>
<feature type="active site" description="Tele-phosphohistidine intermediate" evidence="5">
    <location>
        <position position="78"/>
    </location>
</feature>
<name>A0A1H8VHL8_9FIRM</name>
<dbReference type="EMBL" id="FODY01000011">
    <property type="protein sequence ID" value="SEP14879.1"/>
    <property type="molecule type" value="Genomic_DNA"/>
</dbReference>
<evidence type="ECO:0000256" key="2">
    <source>
        <dbReference type="ARBA" id="ARBA00022597"/>
    </source>
</evidence>
<evidence type="ECO:0000256" key="5">
    <source>
        <dbReference type="PIRSR" id="PIRSR000699-1"/>
    </source>
</evidence>
<dbReference type="Pfam" id="PF02255">
    <property type="entry name" value="PTS_IIA"/>
    <property type="match status" value="1"/>
</dbReference>
<dbReference type="PANTHER" id="PTHR34382">
    <property type="entry name" value="PTS SYSTEM N,N'-DIACETYLCHITOBIOSE-SPECIFIC EIIA COMPONENT"/>
    <property type="match status" value="1"/>
</dbReference>
<proteinExistence type="predicted"/>
<evidence type="ECO:0000256" key="1">
    <source>
        <dbReference type="ARBA" id="ARBA00022448"/>
    </source>
</evidence>
<feature type="modified residue" description="Phosphohistidine; by HPr" evidence="7">
    <location>
        <position position="78"/>
    </location>
</feature>
<feature type="binding site" evidence="6">
    <location>
        <position position="81"/>
    </location>
    <ligand>
        <name>Mg(2+)</name>
        <dbReference type="ChEBI" id="CHEBI:18420"/>
        <note>ligand shared between all trimeric partners</note>
    </ligand>
</feature>
<reference evidence="8 9" key="1">
    <citation type="submission" date="2016-10" db="EMBL/GenBank/DDBJ databases">
        <authorList>
            <person name="de Groot N.N."/>
        </authorList>
    </citation>
    <scope>NUCLEOTIDE SEQUENCE [LARGE SCALE GENOMIC DNA]</scope>
    <source>
        <strain evidence="8 9">DSM 13305</strain>
    </source>
</reference>
<comment type="cofactor">
    <cofactor evidence="6">
        <name>Mg(2+)</name>
        <dbReference type="ChEBI" id="CHEBI:18420"/>
    </cofactor>
    <text evidence="6">Binds 1 Mg(2+) ion per trimer.</text>
</comment>
<dbReference type="InterPro" id="IPR036542">
    <property type="entry name" value="PTS_IIA_lac/cel_sf"/>
</dbReference>
<keyword evidence="3" id="KW-0808">Transferase</keyword>
<dbReference type="SUPFAM" id="SSF46973">
    <property type="entry name" value="Enzyme IIa from lactose specific PTS, IIa-lac"/>
    <property type="match status" value="1"/>
</dbReference>
<dbReference type="STRING" id="112903.SAMN04490178_11196"/>
<evidence type="ECO:0000313" key="9">
    <source>
        <dbReference type="Proteomes" id="UP000198847"/>
    </source>
</evidence>
<sequence length="108" mass="11982">MDEKIIEKSMELIIHAGTGRSMVIEAIKTLLQDGDVRAARNKIAEAGKEIGEAHDIQTQLISAESDGQNIEKTVLLIHAQDHFMTALALRDISQLMVDMYESFTATKQ</sequence>
<evidence type="ECO:0000256" key="3">
    <source>
        <dbReference type="ARBA" id="ARBA00022679"/>
    </source>
</evidence>